<evidence type="ECO:0000313" key="2">
    <source>
        <dbReference type="Proteomes" id="UP000242875"/>
    </source>
</evidence>
<dbReference type="AlphaFoldDB" id="A0A261Y6A8"/>
<dbReference type="EMBL" id="MVBO01000006">
    <property type="protein sequence ID" value="OZJ06147.1"/>
    <property type="molecule type" value="Genomic_DNA"/>
</dbReference>
<comment type="caution">
    <text evidence="1">The sequence shown here is derived from an EMBL/GenBank/DDBJ whole genome shotgun (WGS) entry which is preliminary data.</text>
</comment>
<gene>
    <name evidence="1" type="ORF">BZG36_00968</name>
</gene>
<proteinExistence type="predicted"/>
<name>A0A261Y6A8_9FUNG</name>
<dbReference type="Proteomes" id="UP000242875">
    <property type="component" value="Unassembled WGS sequence"/>
</dbReference>
<protein>
    <submittedName>
        <fullName evidence="1">Uncharacterized protein</fullName>
    </submittedName>
</protein>
<sequence>MDAMDMVTNSSSLLMGSDSSTAKEFTSHVKTPYFIPSPSSQIYDDIIQGDQSALSGYLFPSFEDDKPYCPSGVPYGWIQDDIRMEETYTVDEDSIDTALFLSELEDFMQEIEYEDLRSSLVHDIPDECK</sequence>
<evidence type="ECO:0000313" key="1">
    <source>
        <dbReference type="EMBL" id="OZJ06147.1"/>
    </source>
</evidence>
<accession>A0A261Y6A8</accession>
<reference evidence="1 2" key="1">
    <citation type="journal article" date="2017" name="Mycologia">
        <title>Bifiguratus adelaidae, gen. et sp. nov., a new member of Mucoromycotina in endophytic and soil-dwelling habitats.</title>
        <authorList>
            <person name="Torres-Cruz T.J."/>
            <person name="Billingsley Tobias T.L."/>
            <person name="Almatruk M."/>
            <person name="Hesse C."/>
            <person name="Kuske C.R."/>
            <person name="Desiro A."/>
            <person name="Benucci G.M."/>
            <person name="Bonito G."/>
            <person name="Stajich J.E."/>
            <person name="Dunlap C."/>
            <person name="Arnold A.E."/>
            <person name="Porras-Alfaro A."/>
        </authorList>
    </citation>
    <scope>NUCLEOTIDE SEQUENCE [LARGE SCALE GENOMIC DNA]</scope>
    <source>
        <strain evidence="1 2">AZ0501</strain>
    </source>
</reference>
<organism evidence="1 2">
    <name type="scientific">Bifiguratus adelaidae</name>
    <dbReference type="NCBI Taxonomy" id="1938954"/>
    <lineage>
        <taxon>Eukaryota</taxon>
        <taxon>Fungi</taxon>
        <taxon>Fungi incertae sedis</taxon>
        <taxon>Mucoromycota</taxon>
        <taxon>Mucoromycotina</taxon>
        <taxon>Endogonomycetes</taxon>
        <taxon>Endogonales</taxon>
        <taxon>Endogonales incertae sedis</taxon>
        <taxon>Bifiguratus</taxon>
    </lineage>
</organism>
<keyword evidence="2" id="KW-1185">Reference proteome</keyword>